<protein>
    <submittedName>
        <fullName evidence="1">Uncharacterized protein</fullName>
    </submittedName>
</protein>
<gene>
    <name evidence="1" type="ORF">SAMN05421741_10118</name>
</gene>
<evidence type="ECO:0000313" key="1">
    <source>
        <dbReference type="EMBL" id="SFN07473.1"/>
    </source>
</evidence>
<dbReference type="OrthoDB" id="86940at2"/>
<dbReference type="Proteomes" id="UP000199036">
    <property type="component" value="Unassembled WGS sequence"/>
</dbReference>
<dbReference type="EMBL" id="FOVI01000001">
    <property type="protein sequence ID" value="SFN07473.1"/>
    <property type="molecule type" value="Genomic_DNA"/>
</dbReference>
<proteinExistence type="predicted"/>
<dbReference type="RefSeq" id="WP_091517303.1">
    <property type="nucleotide sequence ID" value="NZ_FOVI01000001.1"/>
</dbReference>
<keyword evidence="2" id="KW-1185">Reference proteome</keyword>
<dbReference type="STRING" id="913024.SAMN05421741_10118"/>
<sequence>MKYVTLIFLIFFVTSSWGQNSYTKEIPKNWKIISQVNGDLNKDRIEDLAVIIEKTDTSNILKNEGLGAPSLNINPREILVFFKDDQNNYVLIEKNAMGFIHSENDEESTCLADPLMIDGGIKISNNILIIHFNYWLSCGSWEVNDASYKFRFQSNSFELIGFDHFSFNRATTEETRTSINFSTKKKEVTIGLNQSEESKPKTTKSTIKVNELYNLKNCNQNTYFEILKL</sequence>
<name>A0A1I4W1X1_9FLAO</name>
<dbReference type="AlphaFoldDB" id="A0A1I4W1X1"/>
<evidence type="ECO:0000313" key="2">
    <source>
        <dbReference type="Proteomes" id="UP000199036"/>
    </source>
</evidence>
<accession>A0A1I4W1X1</accession>
<reference evidence="2" key="1">
    <citation type="submission" date="2016-10" db="EMBL/GenBank/DDBJ databases">
        <authorList>
            <person name="Varghese N."/>
            <person name="Submissions S."/>
        </authorList>
    </citation>
    <scope>NUCLEOTIDE SEQUENCE [LARGE SCALE GENOMIC DNA]</scope>
    <source>
        <strain evidence="2">DS-12</strain>
    </source>
</reference>
<organism evidence="1 2">
    <name type="scientific">Paenimyroides ummariense</name>
    <dbReference type="NCBI Taxonomy" id="913024"/>
    <lineage>
        <taxon>Bacteria</taxon>
        <taxon>Pseudomonadati</taxon>
        <taxon>Bacteroidota</taxon>
        <taxon>Flavobacteriia</taxon>
        <taxon>Flavobacteriales</taxon>
        <taxon>Flavobacteriaceae</taxon>
        <taxon>Paenimyroides</taxon>
    </lineage>
</organism>